<evidence type="ECO:0000256" key="5">
    <source>
        <dbReference type="ARBA" id="ARBA00013950"/>
    </source>
</evidence>
<dbReference type="InterPro" id="IPR023366">
    <property type="entry name" value="ATP_synth_asu-like_sf"/>
</dbReference>
<feature type="repeat" description="Lumazine-binding" evidence="9">
    <location>
        <begin position="1"/>
        <end position="95"/>
    </location>
</feature>
<evidence type="ECO:0000259" key="11">
    <source>
        <dbReference type="PROSITE" id="PS51177"/>
    </source>
</evidence>
<dbReference type="PANTHER" id="PTHR21098">
    <property type="entry name" value="RIBOFLAVIN SYNTHASE ALPHA CHAIN"/>
    <property type="match status" value="1"/>
</dbReference>
<evidence type="ECO:0000256" key="4">
    <source>
        <dbReference type="ARBA" id="ARBA00012827"/>
    </source>
</evidence>
<reference evidence="12 13" key="1">
    <citation type="journal article" date="2016" name="Nat. Commun.">
        <title>Thousands of microbial genomes shed light on interconnected biogeochemical processes in an aquifer system.</title>
        <authorList>
            <person name="Anantharaman K."/>
            <person name="Brown C.T."/>
            <person name="Hug L.A."/>
            <person name="Sharon I."/>
            <person name="Castelle C.J."/>
            <person name="Probst A.J."/>
            <person name="Thomas B.C."/>
            <person name="Singh A."/>
            <person name="Wilkins M.J."/>
            <person name="Karaoz U."/>
            <person name="Brodie E.L."/>
            <person name="Williams K.H."/>
            <person name="Hubbard S.S."/>
            <person name="Banfield J.F."/>
        </authorList>
    </citation>
    <scope>NUCLEOTIDE SEQUENCE [LARGE SCALE GENOMIC DNA]</scope>
</reference>
<dbReference type="NCBIfam" id="NF006767">
    <property type="entry name" value="PRK09289.1"/>
    <property type="match status" value="1"/>
</dbReference>
<evidence type="ECO:0000256" key="9">
    <source>
        <dbReference type="PROSITE-ProRule" id="PRU00524"/>
    </source>
</evidence>
<comment type="function">
    <text evidence="2">Catalyzes the dismutation of two molecules of 6,7-dimethyl-8-ribityllumazine, resulting in the formation of riboflavin and 5-amino-6-(D-ribitylamino)uracil.</text>
</comment>
<dbReference type="InterPro" id="IPR001783">
    <property type="entry name" value="Lumazine-bd"/>
</dbReference>
<name>A0A1F6EAG8_9BACT</name>
<accession>A0A1F6EAG8</accession>
<dbReference type="Pfam" id="PF00677">
    <property type="entry name" value="Lum_binding"/>
    <property type="match status" value="2"/>
</dbReference>
<feature type="region of interest" description="Disordered" evidence="10">
    <location>
        <begin position="192"/>
        <end position="214"/>
    </location>
</feature>
<comment type="pathway">
    <text evidence="3">Cofactor biosynthesis; riboflavin biosynthesis; riboflavin from 2-hydroxy-3-oxobutyl phosphate and 5-amino-6-(D-ribitylamino)uracil: step 2/2.</text>
</comment>
<evidence type="ECO:0000256" key="10">
    <source>
        <dbReference type="SAM" id="MobiDB-lite"/>
    </source>
</evidence>
<protein>
    <recommendedName>
        <fullName evidence="5">Riboflavin synthase</fullName>
        <ecNumber evidence="4">2.5.1.9</ecNumber>
    </recommendedName>
</protein>
<organism evidence="12 13">
    <name type="scientific">Candidatus Kaiserbacteria bacterium RIFCSPHIGHO2_12_FULL_53_13</name>
    <dbReference type="NCBI Taxonomy" id="1798502"/>
    <lineage>
        <taxon>Bacteria</taxon>
        <taxon>Candidatus Kaiseribacteriota</taxon>
    </lineage>
</organism>
<evidence type="ECO:0000256" key="2">
    <source>
        <dbReference type="ARBA" id="ARBA00002803"/>
    </source>
</evidence>
<dbReference type="AlphaFoldDB" id="A0A1F6EAG8"/>
<dbReference type="Gene3D" id="2.40.30.20">
    <property type="match status" value="2"/>
</dbReference>
<evidence type="ECO:0000313" key="12">
    <source>
        <dbReference type="EMBL" id="OGG70669.1"/>
    </source>
</evidence>
<comment type="catalytic activity">
    <reaction evidence="1">
        <text>2 6,7-dimethyl-8-(1-D-ribityl)lumazine + H(+) = 5-amino-6-(D-ribitylamino)uracil + riboflavin</text>
        <dbReference type="Rhea" id="RHEA:20772"/>
        <dbReference type="ChEBI" id="CHEBI:15378"/>
        <dbReference type="ChEBI" id="CHEBI:15934"/>
        <dbReference type="ChEBI" id="CHEBI:57986"/>
        <dbReference type="ChEBI" id="CHEBI:58201"/>
        <dbReference type="EC" id="2.5.1.9"/>
    </reaction>
</comment>
<dbReference type="GO" id="GO:0004746">
    <property type="term" value="F:riboflavin synthase activity"/>
    <property type="evidence" value="ECO:0007669"/>
    <property type="project" value="UniProtKB-EC"/>
</dbReference>
<gene>
    <name evidence="12" type="ORF">A3F27_01700</name>
</gene>
<evidence type="ECO:0000256" key="1">
    <source>
        <dbReference type="ARBA" id="ARBA00000968"/>
    </source>
</evidence>
<evidence type="ECO:0000313" key="13">
    <source>
        <dbReference type="Proteomes" id="UP000176689"/>
    </source>
</evidence>
<feature type="compositionally biased region" description="Basic and acidic residues" evidence="10">
    <location>
        <begin position="192"/>
        <end position="205"/>
    </location>
</feature>
<proteinExistence type="predicted"/>
<dbReference type="PROSITE" id="PS51177">
    <property type="entry name" value="LUMAZINE_BIND"/>
    <property type="match status" value="2"/>
</dbReference>
<evidence type="ECO:0000256" key="7">
    <source>
        <dbReference type="ARBA" id="ARBA00022679"/>
    </source>
</evidence>
<keyword evidence="7" id="KW-0808">Transferase</keyword>
<dbReference type="PANTHER" id="PTHR21098:SF12">
    <property type="entry name" value="RIBOFLAVIN SYNTHASE"/>
    <property type="match status" value="1"/>
</dbReference>
<dbReference type="Proteomes" id="UP000176689">
    <property type="component" value="Unassembled WGS sequence"/>
</dbReference>
<dbReference type="GO" id="GO:0009231">
    <property type="term" value="P:riboflavin biosynthetic process"/>
    <property type="evidence" value="ECO:0007669"/>
    <property type="project" value="UniProtKB-KW"/>
</dbReference>
<dbReference type="PIRSF" id="PIRSF000498">
    <property type="entry name" value="Riboflavin_syn_A"/>
    <property type="match status" value="1"/>
</dbReference>
<evidence type="ECO:0000256" key="8">
    <source>
        <dbReference type="ARBA" id="ARBA00022737"/>
    </source>
</evidence>
<feature type="domain" description="Lumazine-binding" evidence="11">
    <location>
        <begin position="96"/>
        <end position="202"/>
    </location>
</feature>
<dbReference type="InterPro" id="IPR026017">
    <property type="entry name" value="Lumazine-bd_dom"/>
</dbReference>
<sequence length="214" mass="22874">MFTGIIQATAPVLSATARGGCRCVRIKKPLRWKLNLGQSISVDGICSTVIKQDAISFSVEYIPETLAKTTVQAFSKGSTVNLERPLRLGDPLNGHIVQGHVDTRGRVAAIVESGRSRELIVAVPKTLAETLVLHGSVAINGASLTVARLPAPSLRQAGERGASFTVALIPYTLAHTNIRRLQVGDQVNVEADHTATRPLESEARSARPRSRISA</sequence>
<evidence type="ECO:0000256" key="6">
    <source>
        <dbReference type="ARBA" id="ARBA00022619"/>
    </source>
</evidence>
<dbReference type="SUPFAM" id="SSF63380">
    <property type="entry name" value="Riboflavin synthase domain-like"/>
    <property type="match status" value="2"/>
</dbReference>
<dbReference type="CDD" id="cd00402">
    <property type="entry name" value="Riboflavin_synthase_like"/>
    <property type="match status" value="1"/>
</dbReference>
<dbReference type="EMBL" id="MFLP01000021">
    <property type="protein sequence ID" value="OGG70669.1"/>
    <property type="molecule type" value="Genomic_DNA"/>
</dbReference>
<comment type="caution">
    <text evidence="12">The sequence shown here is derived from an EMBL/GenBank/DDBJ whole genome shotgun (WGS) entry which is preliminary data.</text>
</comment>
<dbReference type="InterPro" id="IPR017938">
    <property type="entry name" value="Riboflavin_synthase-like_b-brl"/>
</dbReference>
<evidence type="ECO:0000256" key="3">
    <source>
        <dbReference type="ARBA" id="ARBA00004887"/>
    </source>
</evidence>
<dbReference type="EC" id="2.5.1.9" evidence="4"/>
<keyword evidence="6" id="KW-0686">Riboflavin biosynthesis</keyword>
<feature type="domain" description="Lumazine-binding" evidence="11">
    <location>
        <begin position="1"/>
        <end position="95"/>
    </location>
</feature>
<feature type="repeat" description="Lumazine-binding" evidence="9">
    <location>
        <begin position="96"/>
        <end position="202"/>
    </location>
</feature>
<keyword evidence="8" id="KW-0677">Repeat</keyword>